<feature type="transmembrane region" description="Helical" evidence="1">
    <location>
        <begin position="31"/>
        <end position="50"/>
    </location>
</feature>
<name>A0A1B0ZIS3_9MICO</name>
<dbReference type="AlphaFoldDB" id="A0A1B0ZIS3"/>
<evidence type="ECO:0000256" key="1">
    <source>
        <dbReference type="SAM" id="Phobius"/>
    </source>
</evidence>
<accession>A0A1B0ZIS3</accession>
<evidence type="ECO:0000313" key="3">
    <source>
        <dbReference type="Proteomes" id="UP000092596"/>
    </source>
</evidence>
<evidence type="ECO:0008006" key="4">
    <source>
        <dbReference type="Google" id="ProtNLM"/>
    </source>
</evidence>
<organism evidence="2 3">
    <name type="scientific">Dermabacter vaginalis</name>
    <dbReference type="NCBI Taxonomy" id="1630135"/>
    <lineage>
        <taxon>Bacteria</taxon>
        <taxon>Bacillati</taxon>
        <taxon>Actinomycetota</taxon>
        <taxon>Actinomycetes</taxon>
        <taxon>Micrococcales</taxon>
        <taxon>Dermabacteraceae</taxon>
        <taxon>Dermabacter</taxon>
    </lineage>
</organism>
<evidence type="ECO:0000313" key="2">
    <source>
        <dbReference type="EMBL" id="ANP27752.1"/>
    </source>
</evidence>
<dbReference type="KEGG" id="dva:DAD186_12020"/>
<dbReference type="EMBL" id="CP012117">
    <property type="protein sequence ID" value="ANP27752.1"/>
    <property type="molecule type" value="Genomic_DNA"/>
</dbReference>
<proteinExistence type="predicted"/>
<keyword evidence="1" id="KW-0472">Membrane</keyword>
<protein>
    <recommendedName>
        <fullName evidence="4">DUF3093 domain-containing protein</fullName>
    </recommendedName>
</protein>
<keyword evidence="1" id="KW-1133">Transmembrane helix</keyword>
<dbReference type="Pfam" id="PF11292">
    <property type="entry name" value="DUF3093"/>
    <property type="match status" value="1"/>
</dbReference>
<dbReference type="STRING" id="1630135.DAD186_12020"/>
<dbReference type="InterPro" id="IPR021443">
    <property type="entry name" value="DUF3093"/>
</dbReference>
<reference evidence="2 3" key="1">
    <citation type="submission" date="2015-06" db="EMBL/GenBank/DDBJ databases">
        <title>Investigation of pathophysiology for high-risk pregnancy and development of treatment modality based on it.</title>
        <authorList>
            <person name="Kim B.-C."/>
            <person name="Lim S."/>
        </authorList>
    </citation>
    <scope>NUCLEOTIDE SEQUENCE [LARGE SCALE GENOMIC DNA]</scope>
    <source>
        <strain evidence="2 3">AD1-86</strain>
    </source>
</reference>
<dbReference type="Proteomes" id="UP000092596">
    <property type="component" value="Chromosome"/>
</dbReference>
<sequence length="179" mass="19410">MGDLARVRARLEVLCETMAAMSSLFQERLHPGPFVTLIAVIFGVLLGAILMPLSEIVSIVTALALGILFPVLLFAASPVVEVREDVVAAGPARIEVDVLGEPRILAKSDFAKILGPDIRPLDFRVVRGWISTGVEVPILDPEDPTPALVLSLRRPEDFALALKAAKTKRVREDDSSHTR</sequence>
<gene>
    <name evidence="2" type="ORF">DAD186_12020</name>
</gene>
<feature type="transmembrane region" description="Helical" evidence="1">
    <location>
        <begin position="56"/>
        <end position="76"/>
    </location>
</feature>
<keyword evidence="1" id="KW-0812">Transmembrane</keyword>